<dbReference type="PROSITE" id="PS51257">
    <property type="entry name" value="PROKAR_LIPOPROTEIN"/>
    <property type="match status" value="1"/>
</dbReference>
<evidence type="ECO:0000313" key="5">
    <source>
        <dbReference type="EMBL" id="QWG04937.1"/>
    </source>
</evidence>
<comment type="similarity">
    <text evidence="1">Belongs to the membrane fusion protein (MFP) (TC 8.A.1) family.</text>
</comment>
<dbReference type="Gene3D" id="2.40.30.170">
    <property type="match status" value="1"/>
</dbReference>
<gene>
    <name evidence="5" type="ORF">KMW28_21170</name>
</gene>
<dbReference type="AlphaFoldDB" id="A0AAX1NCJ8"/>
<evidence type="ECO:0000256" key="1">
    <source>
        <dbReference type="ARBA" id="ARBA00009477"/>
    </source>
</evidence>
<dbReference type="PANTHER" id="PTHR30469">
    <property type="entry name" value="MULTIDRUG RESISTANCE PROTEIN MDTA"/>
    <property type="match status" value="1"/>
</dbReference>
<dbReference type="KEGG" id="fya:KMW28_21170"/>
<evidence type="ECO:0000259" key="4">
    <source>
        <dbReference type="Pfam" id="PF25954"/>
    </source>
</evidence>
<dbReference type="Pfam" id="PF25917">
    <property type="entry name" value="BSH_RND"/>
    <property type="match status" value="1"/>
</dbReference>
<dbReference type="Gene3D" id="2.40.420.20">
    <property type="match status" value="1"/>
</dbReference>
<dbReference type="Gene3D" id="1.10.287.470">
    <property type="entry name" value="Helix hairpin bin"/>
    <property type="match status" value="1"/>
</dbReference>
<dbReference type="SUPFAM" id="SSF111369">
    <property type="entry name" value="HlyD-like secretion proteins"/>
    <property type="match status" value="1"/>
</dbReference>
<keyword evidence="2" id="KW-0175">Coiled coil</keyword>
<feature type="coiled-coil region" evidence="2">
    <location>
        <begin position="92"/>
        <end position="119"/>
    </location>
</feature>
<dbReference type="GO" id="GO:0015562">
    <property type="term" value="F:efflux transmembrane transporter activity"/>
    <property type="evidence" value="ECO:0007669"/>
    <property type="project" value="TreeGrafter"/>
</dbReference>
<proteinExistence type="inferred from homology"/>
<dbReference type="EMBL" id="CP076133">
    <property type="protein sequence ID" value="QWG04937.1"/>
    <property type="molecule type" value="Genomic_DNA"/>
</dbReference>
<evidence type="ECO:0000256" key="2">
    <source>
        <dbReference type="SAM" id="Coils"/>
    </source>
</evidence>
<dbReference type="Pfam" id="PF25954">
    <property type="entry name" value="Beta-barrel_RND_2"/>
    <property type="match status" value="1"/>
</dbReference>
<dbReference type="RefSeq" id="WP_169662364.1">
    <property type="nucleotide sequence ID" value="NZ_CP076133.1"/>
</dbReference>
<dbReference type="NCBIfam" id="TIGR01730">
    <property type="entry name" value="RND_mfp"/>
    <property type="match status" value="1"/>
</dbReference>
<reference evidence="5 6" key="1">
    <citation type="submission" date="2021-05" db="EMBL/GenBank/DDBJ databases">
        <title>Comparative genomic studies on the polysaccharide-degrading batcterial strains of the Flammeovirga genus.</title>
        <authorList>
            <person name="Zewei F."/>
            <person name="Zheng Z."/>
            <person name="Yu L."/>
            <person name="Ruyue G."/>
            <person name="Yanhong M."/>
            <person name="Yuanyuan C."/>
            <person name="Jingyan G."/>
            <person name="Wenjun H."/>
        </authorList>
    </citation>
    <scope>NUCLEOTIDE SEQUENCE [LARGE SCALE GENOMIC DNA]</scope>
    <source>
        <strain evidence="5 6">NBRC:100898</strain>
    </source>
</reference>
<keyword evidence="6" id="KW-1185">Reference proteome</keyword>
<dbReference type="PANTHER" id="PTHR30469:SF15">
    <property type="entry name" value="HLYD FAMILY OF SECRETION PROTEINS"/>
    <property type="match status" value="1"/>
</dbReference>
<dbReference type="InterPro" id="IPR006143">
    <property type="entry name" value="RND_pump_MFP"/>
</dbReference>
<dbReference type="InterPro" id="IPR058792">
    <property type="entry name" value="Beta-barrel_RND_2"/>
</dbReference>
<organism evidence="5 6">
    <name type="scientific">Flammeovirga yaeyamensis</name>
    <dbReference type="NCBI Taxonomy" id="367791"/>
    <lineage>
        <taxon>Bacteria</taxon>
        <taxon>Pseudomonadati</taxon>
        <taxon>Bacteroidota</taxon>
        <taxon>Cytophagia</taxon>
        <taxon>Cytophagales</taxon>
        <taxon>Flammeovirgaceae</taxon>
        <taxon>Flammeovirga</taxon>
    </lineage>
</organism>
<name>A0AAX1NCJ8_9BACT</name>
<protein>
    <submittedName>
        <fullName evidence="5">Efflux RND transporter periplasmic adaptor subunit</fullName>
    </submittedName>
</protein>
<feature type="domain" description="CusB-like beta-barrel" evidence="4">
    <location>
        <begin position="193"/>
        <end position="262"/>
    </location>
</feature>
<accession>A0AAX1NCJ8</accession>
<sequence>MKSKLLFSPIILLSILFSCTQEVTQKKAPKEYAVKVEKVASKTKPIVLELLGELKAEGNHQLSFLVDGKLTRLYVKEGQNIKKGQKIAQLDTEDYQQALKVSKAKLDEANDQLSRLTKMYKAGSLAEADYQKIVSLQQQAEAGYNIYKNKLKYTTLYSSISGKVGKIWARPGGGISKGEPIVSLLDNTSLYASVGVPENKINLIELSGKVEVKIADKEYTGEINKVYPSASKLTRSFTVDILLPEVNEQLREGMMCTAELTETVQRDQIEIPMSLVVRDIDGLDYVFLARNKTAFKKRIITGKISGNHVEITKGLFEGDLLVTNPPLKLMDGDALNY</sequence>
<dbReference type="InterPro" id="IPR058625">
    <property type="entry name" value="MdtA-like_BSH"/>
</dbReference>
<evidence type="ECO:0000259" key="3">
    <source>
        <dbReference type="Pfam" id="PF25917"/>
    </source>
</evidence>
<evidence type="ECO:0000313" key="6">
    <source>
        <dbReference type="Proteomes" id="UP000678679"/>
    </source>
</evidence>
<dbReference type="Proteomes" id="UP000678679">
    <property type="component" value="Chromosome 2"/>
</dbReference>
<feature type="domain" description="Multidrug resistance protein MdtA-like barrel-sandwich hybrid" evidence="3">
    <location>
        <begin position="66"/>
        <end position="180"/>
    </location>
</feature>
<dbReference type="Gene3D" id="2.40.50.100">
    <property type="match status" value="1"/>
</dbReference>
<dbReference type="GO" id="GO:1990281">
    <property type="term" value="C:efflux pump complex"/>
    <property type="evidence" value="ECO:0007669"/>
    <property type="project" value="TreeGrafter"/>
</dbReference>